<reference evidence="3" key="3">
    <citation type="submission" date="2025-09" db="UniProtKB">
        <authorList>
            <consortium name="Ensembl"/>
        </authorList>
    </citation>
    <scope>IDENTIFICATION</scope>
    <source>
        <strain evidence="3">Brown Norway</strain>
    </source>
</reference>
<dbReference type="InterPro" id="IPR013783">
    <property type="entry name" value="Ig-like_fold"/>
</dbReference>
<dbReference type="SMART" id="SM00409">
    <property type="entry name" value="IG"/>
    <property type="match status" value="1"/>
</dbReference>
<dbReference type="Ensembl" id="ENSRNOT00000129096.1">
    <property type="protein sequence ID" value="ENSRNOP00000110407.1"/>
    <property type="gene ID" value="ENSRNOG00000075152.1"/>
</dbReference>
<keyword evidence="4" id="KW-1185">Reference proteome</keyword>
<protein>
    <recommendedName>
        <fullName evidence="2">Ig-like domain-containing protein</fullName>
    </recommendedName>
</protein>
<reference evidence="3" key="1">
    <citation type="submission" date="2024-01" db="EMBL/GenBank/DDBJ databases">
        <title>GRCr8: a new rat reference genome assembly contstructed from accurate long reads and long range scaffolding.</title>
        <authorList>
            <person name="Doris P.A."/>
            <person name="Kalbfleisch T."/>
            <person name="Li K."/>
            <person name="Howe K."/>
            <person name="Wood J."/>
        </authorList>
    </citation>
    <scope>NUCLEOTIDE SEQUENCE [LARGE SCALE GENOMIC DNA]</scope>
    <source>
        <strain evidence="3">Brown Norway</strain>
    </source>
</reference>
<dbReference type="GeneTree" id="ENSGT00940000153094"/>
<dbReference type="PANTHER" id="PTHR23267">
    <property type="entry name" value="IMMUNOGLOBULIN LIGHT CHAIN"/>
    <property type="match status" value="1"/>
</dbReference>
<feature type="signal peptide" evidence="1">
    <location>
        <begin position="1"/>
        <end position="20"/>
    </location>
</feature>
<dbReference type="Proteomes" id="UP000002494">
    <property type="component" value="Chromosome 4"/>
</dbReference>
<keyword evidence="1" id="KW-0732">Signal</keyword>
<dbReference type="InterPro" id="IPR050150">
    <property type="entry name" value="IgV_Light_Chain"/>
</dbReference>
<evidence type="ECO:0000256" key="1">
    <source>
        <dbReference type="SAM" id="SignalP"/>
    </source>
</evidence>
<dbReference type="InterPro" id="IPR036179">
    <property type="entry name" value="Ig-like_dom_sf"/>
</dbReference>
<accession>A0ABK0LVU9</accession>
<feature type="domain" description="Ig-like" evidence="2">
    <location>
        <begin position="20"/>
        <end position="112"/>
    </location>
</feature>
<evidence type="ECO:0000313" key="3">
    <source>
        <dbReference type="Ensembl" id="ENSRNOP00000110407.1"/>
    </source>
</evidence>
<dbReference type="PROSITE" id="PS50835">
    <property type="entry name" value="IG_LIKE"/>
    <property type="match status" value="1"/>
</dbReference>
<dbReference type="Pfam" id="PF07686">
    <property type="entry name" value="V-set"/>
    <property type="match status" value="1"/>
</dbReference>
<evidence type="ECO:0000313" key="4">
    <source>
        <dbReference type="Proteomes" id="UP000002494"/>
    </source>
</evidence>
<name>A0ABK0LVU9_RAT</name>
<dbReference type="InterPro" id="IPR003599">
    <property type="entry name" value="Ig_sub"/>
</dbReference>
<evidence type="ECO:0000259" key="2">
    <source>
        <dbReference type="PROSITE" id="PS50835"/>
    </source>
</evidence>
<proteinExistence type="predicted"/>
<dbReference type="Gene3D" id="2.60.40.10">
    <property type="entry name" value="Immunoglobulins"/>
    <property type="match status" value="1"/>
</dbReference>
<dbReference type="SUPFAM" id="SSF48726">
    <property type="entry name" value="Immunoglobulin"/>
    <property type="match status" value="1"/>
</dbReference>
<dbReference type="InterPro" id="IPR013106">
    <property type="entry name" value="Ig_V-set"/>
</dbReference>
<dbReference type="InterPro" id="IPR007110">
    <property type="entry name" value="Ig-like_dom"/>
</dbReference>
<dbReference type="SMART" id="SM00406">
    <property type="entry name" value="IGv"/>
    <property type="match status" value="1"/>
</dbReference>
<sequence>MGSQTHVLMFLLIWVSGTFGDILMTQYSSSLAVSEGEKVTMSCKSSQSLLWIGNQRSCLVWHHRKPGQTPKPLITWASNREPGVPDRFIGSGSGTDFTLTIISMQAEDVGIYYYQQHLDIPPTVLQPPTQTSLRASPAACTTHSPGLHTSHF</sequence>
<feature type="chain" id="PRO_5045586020" description="Ig-like domain-containing protein" evidence="1">
    <location>
        <begin position="21"/>
        <end position="152"/>
    </location>
</feature>
<reference evidence="3" key="2">
    <citation type="submission" date="2025-08" db="UniProtKB">
        <authorList>
            <consortium name="Ensembl"/>
        </authorList>
    </citation>
    <scope>IDENTIFICATION</scope>
    <source>
        <strain evidence="3">Brown Norway</strain>
    </source>
</reference>
<organism evidence="3 4">
    <name type="scientific">Rattus norvegicus</name>
    <name type="common">Rat</name>
    <dbReference type="NCBI Taxonomy" id="10116"/>
    <lineage>
        <taxon>Eukaryota</taxon>
        <taxon>Metazoa</taxon>
        <taxon>Chordata</taxon>
        <taxon>Craniata</taxon>
        <taxon>Vertebrata</taxon>
        <taxon>Euteleostomi</taxon>
        <taxon>Mammalia</taxon>
        <taxon>Eutheria</taxon>
        <taxon>Euarchontoglires</taxon>
        <taxon>Glires</taxon>
        <taxon>Rodentia</taxon>
        <taxon>Myomorpha</taxon>
        <taxon>Muroidea</taxon>
        <taxon>Muridae</taxon>
        <taxon>Murinae</taxon>
        <taxon>Rattus</taxon>
    </lineage>
</organism>